<evidence type="ECO:0000256" key="1">
    <source>
        <dbReference type="SAM" id="SignalP"/>
    </source>
</evidence>
<dbReference type="InterPro" id="IPR055284">
    <property type="entry name" value="Galaxin-like"/>
</dbReference>
<keyword evidence="1" id="KW-0732">Signal</keyword>
<dbReference type="InterPro" id="IPR056601">
    <property type="entry name" value="Galaxin_dom"/>
</dbReference>
<feature type="domain" description="Galaxin-like repeats" evidence="2">
    <location>
        <begin position="120"/>
        <end position="258"/>
    </location>
</feature>
<evidence type="ECO:0000313" key="3">
    <source>
        <dbReference type="EMBL" id="ARA71554.1"/>
    </source>
</evidence>
<dbReference type="Pfam" id="PF24748">
    <property type="entry name" value="Galaxin_repeat"/>
    <property type="match status" value="1"/>
</dbReference>
<accession>A0A1V0CMH5</accession>
<sequence>MTRLTSIGLCAVLLFNVCSCATLQKDAIASMLKKEKSPRVTRQRRQLPSPCGSLQPGQLCCDSYKYNPVTHLCCNDNPAVKPASPTAIPGCCDQSAYDRNTHLCCDATLSPHPPATTLPACCGPVVYDSSVNSTQLCCAGAVLNKPVGVPRALCCGTATYNPVTQVCCMGFPVPKAGGPNATSLCCGPFSYDISTQMCCNGNIAFKSATHTHCCGMFSFNPATHLCCNGYPYPKLGFISPSCCGSSVYDTLTMRCCDGSHVVLITPNQDPCANLA</sequence>
<dbReference type="PANTHER" id="PTHR34490">
    <property type="entry name" value="PROTEIN CBG12054-RELATED"/>
    <property type="match status" value="1"/>
</dbReference>
<evidence type="ECO:0000259" key="2">
    <source>
        <dbReference type="Pfam" id="PF24748"/>
    </source>
</evidence>
<feature type="chain" id="PRO_5013364504" evidence="1">
    <location>
        <begin position="21"/>
        <end position="275"/>
    </location>
</feature>
<dbReference type="AlphaFoldDB" id="A0A1V0CMH5"/>
<protein>
    <submittedName>
        <fullName evidence="3">Galaxin2</fullName>
    </submittedName>
</protein>
<dbReference type="EMBL" id="KY686309">
    <property type="protein sequence ID" value="ARA71554.1"/>
    <property type="molecule type" value="mRNA"/>
</dbReference>
<name>A0A1V0CMH5_ACRDI</name>
<feature type="signal peptide" evidence="1">
    <location>
        <begin position="1"/>
        <end position="20"/>
    </location>
</feature>
<proteinExistence type="evidence at transcript level"/>
<dbReference type="PANTHER" id="PTHR34490:SF1">
    <property type="entry name" value="GALAXIN-LIKE"/>
    <property type="match status" value="1"/>
</dbReference>
<reference evidence="3" key="1">
    <citation type="submission" date="2017-03" db="EMBL/GenBank/DDBJ databases">
        <authorList>
            <person name="Afonso C.L."/>
            <person name="Miller P.J."/>
            <person name="Scott M.A."/>
            <person name="Spackman E."/>
            <person name="Goraichik I."/>
            <person name="Dimitrov K.M."/>
            <person name="Suarez D.L."/>
            <person name="Swayne D.E."/>
        </authorList>
    </citation>
    <scope>NUCLEOTIDE SEQUENCE</scope>
</reference>
<organism evidence="3">
    <name type="scientific">Acropora digitifera</name>
    <name type="common">Staghorn coral</name>
    <dbReference type="NCBI Taxonomy" id="70779"/>
    <lineage>
        <taxon>Eukaryota</taxon>
        <taxon>Metazoa</taxon>
        <taxon>Cnidaria</taxon>
        <taxon>Anthozoa</taxon>
        <taxon>Hexacorallia</taxon>
        <taxon>Scleractinia</taxon>
        <taxon>Astrocoeniina</taxon>
        <taxon>Acroporidae</taxon>
        <taxon>Acropora</taxon>
    </lineage>
</organism>